<proteinExistence type="predicted"/>
<evidence type="ECO:0000313" key="2">
    <source>
        <dbReference type="Proteomes" id="UP001056756"/>
    </source>
</evidence>
<reference evidence="1" key="1">
    <citation type="submission" date="2022-05" db="EMBL/GenBank/DDBJ databases">
        <title>Novel bacterial taxa in a minimal lignocellulolytic consortium and its capacity to transform plastics disclosed by genome-resolved metagenomics.</title>
        <authorList>
            <person name="Rodriguez C.A.D."/>
            <person name="Diaz-Garcia L."/>
            <person name="Herrera K."/>
            <person name="Tarazona N.A."/>
            <person name="Sproer C."/>
            <person name="Overmann J."/>
            <person name="Jimenez D.J."/>
        </authorList>
    </citation>
    <scope>NUCLEOTIDE SEQUENCE</scope>
    <source>
        <strain evidence="1">MAG5</strain>
    </source>
</reference>
<accession>A0A9J6ZC44</accession>
<organism evidence="1 2">
    <name type="scientific">Candidatus Pristimantibacillus lignocellulolyticus</name>
    <dbReference type="NCBI Taxonomy" id="2994561"/>
    <lineage>
        <taxon>Bacteria</taxon>
        <taxon>Bacillati</taxon>
        <taxon>Bacillota</taxon>
        <taxon>Bacilli</taxon>
        <taxon>Bacillales</taxon>
        <taxon>Paenibacillaceae</taxon>
        <taxon>Candidatus Pristimantibacillus</taxon>
    </lineage>
</organism>
<gene>
    <name evidence="1" type="ORF">NAG76_16935</name>
</gene>
<evidence type="ECO:0000313" key="1">
    <source>
        <dbReference type="EMBL" id="URN93504.1"/>
    </source>
</evidence>
<dbReference type="Proteomes" id="UP001056756">
    <property type="component" value="Chromosome"/>
</dbReference>
<protein>
    <submittedName>
        <fullName evidence="1">Uncharacterized protein</fullName>
    </submittedName>
</protein>
<sequence length="137" mass="16053">MDSINHKYVTKGAIEGLVMKIGLPTPDEFSQDWEYVVSDSSRISEFLSAYKTVELNAEEKFALMIIIISSYDDAITIKRVEGNWRNTIRKFLLEDISIHHNTFFYWAMLEEEDLENCFYVTPLMREIITDAQLEEQD</sequence>
<dbReference type="KEGG" id="plig:NAG76_16935"/>
<dbReference type="EMBL" id="CP097899">
    <property type="protein sequence ID" value="URN93504.1"/>
    <property type="molecule type" value="Genomic_DNA"/>
</dbReference>
<dbReference type="AlphaFoldDB" id="A0A9J6ZC44"/>
<name>A0A9J6ZC44_9BACL</name>